<protein>
    <recommendedName>
        <fullName evidence="4">DUF2946 domain-containing protein</fullName>
    </recommendedName>
</protein>
<evidence type="ECO:0000256" key="1">
    <source>
        <dbReference type="SAM" id="SignalP"/>
    </source>
</evidence>
<evidence type="ECO:0000313" key="3">
    <source>
        <dbReference type="Proteomes" id="UP000193963"/>
    </source>
</evidence>
<organism evidence="2 3">
    <name type="scientific">Pseudooceanicola marinus</name>
    <dbReference type="NCBI Taxonomy" id="396013"/>
    <lineage>
        <taxon>Bacteria</taxon>
        <taxon>Pseudomonadati</taxon>
        <taxon>Pseudomonadota</taxon>
        <taxon>Alphaproteobacteria</taxon>
        <taxon>Rhodobacterales</taxon>
        <taxon>Paracoccaceae</taxon>
        <taxon>Pseudooceanicola</taxon>
    </lineage>
</organism>
<evidence type="ECO:0008006" key="4">
    <source>
        <dbReference type="Google" id="ProtNLM"/>
    </source>
</evidence>
<gene>
    <name evidence="2" type="ORF">PSM7751_01387</name>
</gene>
<accession>A0A1X6YX33</accession>
<keyword evidence="1" id="KW-0732">Signal</keyword>
<dbReference type="EMBL" id="FWFN01000002">
    <property type="protein sequence ID" value="SLN31858.1"/>
    <property type="molecule type" value="Genomic_DNA"/>
</dbReference>
<sequence length="110" mass="11483">MRLIWFITVLAWLVAGLAPLHAAGMGMTDGAHATACCPETGATSDHDQGHDSAGQAQLPCKHAAVCAALMIPPQLLGPASDLVPARLHWHDSARTARSVPQVADPPPPRL</sequence>
<name>A0A1X6YX33_9RHOB</name>
<feature type="chain" id="PRO_5012123432" description="DUF2946 domain-containing protein" evidence="1">
    <location>
        <begin position="23"/>
        <end position="110"/>
    </location>
</feature>
<reference evidence="3" key="1">
    <citation type="submission" date="2017-03" db="EMBL/GenBank/DDBJ databases">
        <authorList>
            <person name="Rodrigo-Torres L."/>
            <person name="Arahal R.D."/>
            <person name="Lucena T."/>
        </authorList>
    </citation>
    <scope>NUCLEOTIDE SEQUENCE [LARGE SCALE GENOMIC DNA]</scope>
    <source>
        <strain evidence="3">CECT 7751</strain>
    </source>
</reference>
<dbReference type="AlphaFoldDB" id="A0A1X6YX33"/>
<feature type="signal peptide" evidence="1">
    <location>
        <begin position="1"/>
        <end position="22"/>
    </location>
</feature>
<dbReference type="Proteomes" id="UP000193963">
    <property type="component" value="Unassembled WGS sequence"/>
</dbReference>
<evidence type="ECO:0000313" key="2">
    <source>
        <dbReference type="EMBL" id="SLN31858.1"/>
    </source>
</evidence>
<proteinExistence type="predicted"/>
<dbReference type="RefSeq" id="WP_157792255.1">
    <property type="nucleotide sequence ID" value="NZ_FWFN01000002.1"/>
</dbReference>
<keyword evidence="3" id="KW-1185">Reference proteome</keyword>